<gene>
    <name evidence="1" type="ORF">T190115A13A_80172</name>
</gene>
<dbReference type="RefSeq" id="WP_348740192.1">
    <property type="nucleotide sequence ID" value="NZ_CAXJRC010000045.1"/>
</dbReference>
<proteinExistence type="predicted"/>
<reference evidence="1 2" key="1">
    <citation type="submission" date="2024-05" db="EMBL/GenBank/DDBJ databases">
        <authorList>
            <person name="Duchaud E."/>
        </authorList>
    </citation>
    <scope>NUCLEOTIDE SEQUENCE [LARGE SCALE GENOMIC DNA]</scope>
    <source>
        <strain evidence="1">Ena-SAMPLE-TAB-13-05-2024-13:56:06:370-140305</strain>
    </source>
</reference>
<organism evidence="1 2">
    <name type="scientific">Tenacibaculum vairaonense</name>
    <dbReference type="NCBI Taxonomy" id="3137860"/>
    <lineage>
        <taxon>Bacteria</taxon>
        <taxon>Pseudomonadati</taxon>
        <taxon>Bacteroidota</taxon>
        <taxon>Flavobacteriia</taxon>
        <taxon>Flavobacteriales</taxon>
        <taxon>Flavobacteriaceae</taxon>
        <taxon>Tenacibaculum</taxon>
    </lineage>
</organism>
<evidence type="ECO:0000313" key="1">
    <source>
        <dbReference type="EMBL" id="CAL2108597.1"/>
    </source>
</evidence>
<sequence>MRKIKELNQLLRMVTLVTVVILTACSKESEESLLFNEHETTVKVKNGRLVFKDGEHYSEFTKGTVSLEKEVKDLKGFTSLRETMKKDKESYADFVLDLYNEKGEVQIGNVIILIKDWKQYFIEEANEELLKEVKVRLNKGVSVSDLKGVEAFQIKNIVIPIEAEAQNKTWAGYQYEFWDNGTRVKFIYEAFLDGYRVPIGLGRYTLNAHYGIRTKYEWLHGRWWKPAGDNVYKSVSNLSINVISNHMEVSANEGIIQEESTRNLEYRKTFNSIAMYMNYTITVSGNFYTQVRQAGKPNYSHSQYVYYKESVVL</sequence>
<dbReference type="PROSITE" id="PS51257">
    <property type="entry name" value="PROKAR_LIPOPROTEIN"/>
    <property type="match status" value="1"/>
</dbReference>
<protein>
    <recommendedName>
        <fullName evidence="3">Lipoprotein</fullName>
    </recommendedName>
</protein>
<name>A0ABP1FJB1_9FLAO</name>
<comment type="caution">
    <text evidence="1">The sequence shown here is derived from an EMBL/GenBank/DDBJ whole genome shotgun (WGS) entry which is preliminary data.</text>
</comment>
<accession>A0ABP1FJB1</accession>
<dbReference type="Proteomes" id="UP001497602">
    <property type="component" value="Unassembled WGS sequence"/>
</dbReference>
<evidence type="ECO:0000313" key="2">
    <source>
        <dbReference type="Proteomes" id="UP001497602"/>
    </source>
</evidence>
<keyword evidence="2" id="KW-1185">Reference proteome</keyword>
<evidence type="ECO:0008006" key="3">
    <source>
        <dbReference type="Google" id="ProtNLM"/>
    </source>
</evidence>
<dbReference type="EMBL" id="CAXJRC010000045">
    <property type="protein sequence ID" value="CAL2108597.1"/>
    <property type="molecule type" value="Genomic_DNA"/>
</dbReference>